<accession>A0A9D1PWY3</accession>
<dbReference type="EMBL" id="DXHV01000077">
    <property type="protein sequence ID" value="HIW01287.1"/>
    <property type="molecule type" value="Genomic_DNA"/>
</dbReference>
<reference evidence="1" key="2">
    <citation type="submission" date="2021-04" db="EMBL/GenBank/DDBJ databases">
        <authorList>
            <person name="Gilroy R."/>
        </authorList>
    </citation>
    <scope>NUCLEOTIDE SEQUENCE</scope>
    <source>
        <strain evidence="1">ChiHecec2B26-446</strain>
    </source>
</reference>
<evidence type="ECO:0000313" key="1">
    <source>
        <dbReference type="EMBL" id="HIW01287.1"/>
    </source>
</evidence>
<organism evidence="1 2">
    <name type="scientific">Candidatus Desulfovibrio intestinipullorum</name>
    <dbReference type="NCBI Taxonomy" id="2838536"/>
    <lineage>
        <taxon>Bacteria</taxon>
        <taxon>Pseudomonadati</taxon>
        <taxon>Thermodesulfobacteriota</taxon>
        <taxon>Desulfovibrionia</taxon>
        <taxon>Desulfovibrionales</taxon>
        <taxon>Desulfovibrionaceae</taxon>
        <taxon>Desulfovibrio</taxon>
    </lineage>
</organism>
<name>A0A9D1PWY3_9BACT</name>
<evidence type="ECO:0000313" key="2">
    <source>
        <dbReference type="Proteomes" id="UP000886752"/>
    </source>
</evidence>
<protein>
    <submittedName>
        <fullName evidence="1">Uncharacterized protein</fullName>
    </submittedName>
</protein>
<gene>
    <name evidence="1" type="ORF">H9894_08890</name>
</gene>
<dbReference type="AlphaFoldDB" id="A0A9D1PWY3"/>
<dbReference type="Proteomes" id="UP000886752">
    <property type="component" value="Unassembled WGS sequence"/>
</dbReference>
<sequence>MLGTACAAKFLINIRVQGSFLFAAQRGTMQEIYLFENTGQISLRPVTADTEVDAQLLQAAQEDNFDWMEPMFAGGDSELVYMTAFRHPQNAGGAVIVISGGGEHMFCVLARTNLDLVSAASHFSSMVSNIRYGLDIFENISGDDD</sequence>
<proteinExistence type="predicted"/>
<reference evidence="1" key="1">
    <citation type="journal article" date="2021" name="PeerJ">
        <title>Extensive microbial diversity within the chicken gut microbiome revealed by metagenomics and culture.</title>
        <authorList>
            <person name="Gilroy R."/>
            <person name="Ravi A."/>
            <person name="Getino M."/>
            <person name="Pursley I."/>
            <person name="Horton D.L."/>
            <person name="Alikhan N.F."/>
            <person name="Baker D."/>
            <person name="Gharbi K."/>
            <person name="Hall N."/>
            <person name="Watson M."/>
            <person name="Adriaenssens E.M."/>
            <person name="Foster-Nyarko E."/>
            <person name="Jarju S."/>
            <person name="Secka A."/>
            <person name="Antonio M."/>
            <person name="Oren A."/>
            <person name="Chaudhuri R.R."/>
            <person name="La Ragione R."/>
            <person name="Hildebrand F."/>
            <person name="Pallen M.J."/>
        </authorList>
    </citation>
    <scope>NUCLEOTIDE SEQUENCE</scope>
    <source>
        <strain evidence="1">ChiHecec2B26-446</strain>
    </source>
</reference>
<comment type="caution">
    <text evidence="1">The sequence shown here is derived from an EMBL/GenBank/DDBJ whole genome shotgun (WGS) entry which is preliminary data.</text>
</comment>